<evidence type="ECO:0000256" key="2">
    <source>
        <dbReference type="ARBA" id="ARBA00022528"/>
    </source>
</evidence>
<evidence type="ECO:0000256" key="4">
    <source>
        <dbReference type="ARBA" id="ARBA00022640"/>
    </source>
</evidence>
<feature type="binding site" evidence="5">
    <location>
        <position position="133"/>
    </location>
    <ligand>
        <name>chlorophyll a</name>
        <dbReference type="ChEBI" id="CHEBI:58416"/>
        <label>1</label>
    </ligand>
</feature>
<comment type="subcellular location">
    <subcellularLocation>
        <location evidence="1">Plastid</location>
        <location evidence="1">Chloroplast</location>
    </subcellularLocation>
</comment>
<feature type="binding site" evidence="5">
    <location>
        <position position="116"/>
    </location>
    <ligand>
        <name>chlorophyll a</name>
        <dbReference type="ChEBI" id="CHEBI:58416"/>
        <label>1</label>
    </ligand>
</feature>
<dbReference type="AlphaFoldDB" id="A0AA36N988"/>
<proteinExistence type="predicted"/>
<sequence>MLASTAFLHTRASSPVTRNARGGEQSGIFQASAKAPEAASKGDGKGLETLVTAFFGGVVGLGVAVAKTIESMVNKKAEKPVWHPSQEVGNIYPIGYFDPLKLAKDEKKFRQFRIAEIKHGRVAMMAAAGAVVQHYVKLPPFKELPSGVQVLQSTEGQIAFGSLVAACGLVELYVWRQADDKEPGNFGDPANWTQTGLGGGAYNEENREREIVNGRFAMPPSFDWLPEAITCDIGNL</sequence>
<protein>
    <recommendedName>
        <fullName evidence="9">Chlorophyll a-b binding protein, chloroplastic</fullName>
    </recommendedName>
</protein>
<keyword evidence="5" id="KW-0157">Chromophore</keyword>
<dbReference type="GO" id="GO:0009765">
    <property type="term" value="P:photosynthesis, light harvesting"/>
    <property type="evidence" value="ECO:0007669"/>
    <property type="project" value="InterPro"/>
</dbReference>
<dbReference type="EMBL" id="CAUJNA010003046">
    <property type="protein sequence ID" value="CAJ1395076.1"/>
    <property type="molecule type" value="Genomic_DNA"/>
</dbReference>
<dbReference type="InterPro" id="IPR022796">
    <property type="entry name" value="Chloroa_b-bind"/>
</dbReference>
<feature type="region of interest" description="Disordered" evidence="6">
    <location>
        <begin position="1"/>
        <end position="23"/>
    </location>
</feature>
<keyword evidence="3" id="KW-0602">Photosynthesis</keyword>
<organism evidence="7 8">
    <name type="scientific">Effrenium voratum</name>
    <dbReference type="NCBI Taxonomy" id="2562239"/>
    <lineage>
        <taxon>Eukaryota</taxon>
        <taxon>Sar</taxon>
        <taxon>Alveolata</taxon>
        <taxon>Dinophyceae</taxon>
        <taxon>Suessiales</taxon>
        <taxon>Symbiodiniaceae</taxon>
        <taxon>Effrenium</taxon>
    </lineage>
</organism>
<dbReference type="GO" id="GO:0016168">
    <property type="term" value="F:chlorophyll binding"/>
    <property type="evidence" value="ECO:0007669"/>
    <property type="project" value="UniProtKB-KW"/>
</dbReference>
<keyword evidence="5" id="KW-0148">Chlorophyll</keyword>
<keyword evidence="8" id="KW-1185">Reference proteome</keyword>
<keyword evidence="4" id="KW-0934">Plastid</keyword>
<evidence type="ECO:0000313" key="8">
    <source>
        <dbReference type="Proteomes" id="UP001178507"/>
    </source>
</evidence>
<evidence type="ECO:0000256" key="5">
    <source>
        <dbReference type="PIRSR" id="PIRSR601344-1"/>
    </source>
</evidence>
<dbReference type="Proteomes" id="UP001178507">
    <property type="component" value="Unassembled WGS sequence"/>
</dbReference>
<dbReference type="InterPro" id="IPR001344">
    <property type="entry name" value="Chloro_AB-bd_pln"/>
</dbReference>
<dbReference type="GO" id="GO:0009507">
    <property type="term" value="C:chloroplast"/>
    <property type="evidence" value="ECO:0007669"/>
    <property type="project" value="UniProtKB-SubCell"/>
</dbReference>
<gene>
    <name evidence="7" type="ORF">EVOR1521_LOCUS19596</name>
</gene>
<evidence type="ECO:0008006" key="9">
    <source>
        <dbReference type="Google" id="ProtNLM"/>
    </source>
</evidence>
<reference evidence="7" key="1">
    <citation type="submission" date="2023-08" db="EMBL/GenBank/DDBJ databases">
        <authorList>
            <person name="Chen Y."/>
            <person name="Shah S."/>
            <person name="Dougan E. K."/>
            <person name="Thang M."/>
            <person name="Chan C."/>
        </authorList>
    </citation>
    <scope>NUCLEOTIDE SEQUENCE</scope>
</reference>
<dbReference type="Gene3D" id="1.10.3460.10">
    <property type="entry name" value="Chlorophyll a/b binding protein domain"/>
    <property type="match status" value="1"/>
</dbReference>
<dbReference type="GO" id="GO:0016020">
    <property type="term" value="C:membrane"/>
    <property type="evidence" value="ECO:0007669"/>
    <property type="project" value="InterPro"/>
</dbReference>
<accession>A0AA36N988</accession>
<evidence type="ECO:0000256" key="1">
    <source>
        <dbReference type="ARBA" id="ARBA00004229"/>
    </source>
</evidence>
<evidence type="ECO:0000313" key="7">
    <source>
        <dbReference type="EMBL" id="CAJ1395076.1"/>
    </source>
</evidence>
<evidence type="ECO:0000256" key="3">
    <source>
        <dbReference type="ARBA" id="ARBA00022531"/>
    </source>
</evidence>
<feature type="binding site" evidence="5">
    <location>
        <position position="121"/>
    </location>
    <ligand>
        <name>chlorophyll a</name>
        <dbReference type="ChEBI" id="CHEBI:58416"/>
        <label>1</label>
    </ligand>
</feature>
<dbReference type="PANTHER" id="PTHR21649">
    <property type="entry name" value="CHLOROPHYLL A/B BINDING PROTEIN"/>
    <property type="match status" value="1"/>
</dbReference>
<evidence type="ECO:0000256" key="6">
    <source>
        <dbReference type="SAM" id="MobiDB-lite"/>
    </source>
</evidence>
<name>A0AA36N988_9DINO</name>
<dbReference type="SUPFAM" id="SSF103511">
    <property type="entry name" value="Chlorophyll a-b binding protein"/>
    <property type="match status" value="1"/>
</dbReference>
<comment type="caution">
    <text evidence="7">The sequence shown here is derived from an EMBL/GenBank/DDBJ whole genome shotgun (WGS) entry which is preliminary data.</text>
</comment>
<keyword evidence="2" id="KW-0150">Chloroplast</keyword>
<dbReference type="Pfam" id="PF00504">
    <property type="entry name" value="Chloroa_b-bind"/>
    <property type="match status" value="1"/>
</dbReference>